<evidence type="ECO:0000259" key="1">
    <source>
        <dbReference type="Pfam" id="PF13649"/>
    </source>
</evidence>
<name>A0ABR4KKA5_9EURO</name>
<dbReference type="GO" id="GO:0008168">
    <property type="term" value="F:methyltransferase activity"/>
    <property type="evidence" value="ECO:0007669"/>
    <property type="project" value="UniProtKB-KW"/>
</dbReference>
<organism evidence="2 3">
    <name type="scientific">Aspergillus pseudodeflectus</name>
    <dbReference type="NCBI Taxonomy" id="176178"/>
    <lineage>
        <taxon>Eukaryota</taxon>
        <taxon>Fungi</taxon>
        <taxon>Dikarya</taxon>
        <taxon>Ascomycota</taxon>
        <taxon>Pezizomycotina</taxon>
        <taxon>Eurotiomycetes</taxon>
        <taxon>Eurotiomycetidae</taxon>
        <taxon>Eurotiales</taxon>
        <taxon>Aspergillaceae</taxon>
        <taxon>Aspergillus</taxon>
        <taxon>Aspergillus subgen. Nidulantes</taxon>
    </lineage>
</organism>
<feature type="domain" description="Methyltransferase" evidence="1">
    <location>
        <begin position="62"/>
        <end position="165"/>
    </location>
</feature>
<reference evidence="2 3" key="1">
    <citation type="submission" date="2024-07" db="EMBL/GenBank/DDBJ databases">
        <title>Section-level genome sequencing and comparative genomics of Aspergillus sections Usti and Cavernicolus.</title>
        <authorList>
            <consortium name="Lawrence Berkeley National Laboratory"/>
            <person name="Nybo J.L."/>
            <person name="Vesth T.C."/>
            <person name="Theobald S."/>
            <person name="Frisvad J.C."/>
            <person name="Larsen T.O."/>
            <person name="Kjaerboelling I."/>
            <person name="Rothschild-Mancinelli K."/>
            <person name="Lyhne E.K."/>
            <person name="Kogle M.E."/>
            <person name="Barry K."/>
            <person name="Clum A."/>
            <person name="Na H."/>
            <person name="Ledsgaard L."/>
            <person name="Lin J."/>
            <person name="Lipzen A."/>
            <person name="Kuo A."/>
            <person name="Riley R."/>
            <person name="Mondo S."/>
            <person name="LaButti K."/>
            <person name="Haridas S."/>
            <person name="Pangalinan J."/>
            <person name="Salamov A.A."/>
            <person name="Simmons B.A."/>
            <person name="Magnuson J.K."/>
            <person name="Chen J."/>
            <person name="Drula E."/>
            <person name="Henrissat B."/>
            <person name="Wiebenga A."/>
            <person name="Lubbers R.J."/>
            <person name="Gomes A.C."/>
            <person name="Macurrencykelacurrency M.R."/>
            <person name="Stajich J."/>
            <person name="Grigoriev I.V."/>
            <person name="Mortensen U.H."/>
            <person name="De vries R.P."/>
            <person name="Baker S.E."/>
            <person name="Andersen M.R."/>
        </authorList>
    </citation>
    <scope>NUCLEOTIDE SEQUENCE [LARGE SCALE GENOMIC DNA]</scope>
    <source>
        <strain evidence="2 3">CBS 756.74</strain>
    </source>
</reference>
<comment type="caution">
    <text evidence="2">The sequence shown here is derived from an EMBL/GenBank/DDBJ whole genome shotgun (WGS) entry which is preliminary data.</text>
</comment>
<keyword evidence="3" id="KW-1185">Reference proteome</keyword>
<evidence type="ECO:0000313" key="3">
    <source>
        <dbReference type="Proteomes" id="UP001610444"/>
    </source>
</evidence>
<dbReference type="PANTHER" id="PTHR43591">
    <property type="entry name" value="METHYLTRANSFERASE"/>
    <property type="match status" value="1"/>
</dbReference>
<dbReference type="Gene3D" id="3.40.50.150">
    <property type="entry name" value="Vaccinia Virus protein VP39"/>
    <property type="match status" value="1"/>
</dbReference>
<keyword evidence="2" id="KW-0808">Transferase</keyword>
<protein>
    <submittedName>
        <fullName evidence="2">S-adenosyl-L-methionine-dependent methyltransferase</fullName>
    </submittedName>
</protein>
<dbReference type="InterPro" id="IPR041698">
    <property type="entry name" value="Methyltransf_25"/>
</dbReference>
<evidence type="ECO:0000313" key="2">
    <source>
        <dbReference type="EMBL" id="KAL2852705.1"/>
    </source>
</evidence>
<dbReference type="CDD" id="cd02440">
    <property type="entry name" value="AdoMet_MTases"/>
    <property type="match status" value="1"/>
</dbReference>
<keyword evidence="2" id="KW-0489">Methyltransferase</keyword>
<dbReference type="Proteomes" id="UP001610444">
    <property type="component" value="Unassembled WGS sequence"/>
</dbReference>
<dbReference type="RefSeq" id="XP_070900527.1">
    <property type="nucleotide sequence ID" value="XM_071049425.1"/>
</dbReference>
<gene>
    <name evidence="2" type="ORF">BJX68DRAFT_57229</name>
</gene>
<dbReference type="Pfam" id="PF13649">
    <property type="entry name" value="Methyltransf_25"/>
    <property type="match status" value="1"/>
</dbReference>
<dbReference type="GO" id="GO:0032259">
    <property type="term" value="P:methylation"/>
    <property type="evidence" value="ECO:0007669"/>
    <property type="project" value="UniProtKB-KW"/>
</dbReference>
<accession>A0ABR4KKA5</accession>
<proteinExistence type="predicted"/>
<dbReference type="InterPro" id="IPR029063">
    <property type="entry name" value="SAM-dependent_MTases_sf"/>
</dbReference>
<dbReference type="SUPFAM" id="SSF53335">
    <property type="entry name" value="S-adenosyl-L-methionine-dependent methyltransferases"/>
    <property type="match status" value="1"/>
</dbReference>
<sequence>MTPLDPLKQNIQKAYDSITPVYNEWTKSSHAIRTHYVTKLLKHLPADLPSQEREGDGGKQTVLEVGAGSGIPTTSLLAQSSNPKTGLPRFHVIANDISSAQLEVAKDRLSEFGDRVEFRGGDMMALSFENASLDAVLGMYSIIHLPREEQVVFLKRVYSWLKPGGWFLGNFGVEEIEGVFDRGWLGSGAEGGVMFWSGWGAERTCEVLGEIGLEVVSREVVTDLEEKDGENIEVPFMWILGRKRN</sequence>
<dbReference type="EMBL" id="JBFXLR010000015">
    <property type="protein sequence ID" value="KAL2852705.1"/>
    <property type="molecule type" value="Genomic_DNA"/>
</dbReference>
<dbReference type="GeneID" id="98164589"/>